<dbReference type="Proteomes" id="UP000198612">
    <property type="component" value="Unassembled WGS sequence"/>
</dbReference>
<dbReference type="AlphaFoldDB" id="A0A1G8KQK1"/>
<evidence type="ECO:0000313" key="5">
    <source>
        <dbReference type="Proteomes" id="UP000198945"/>
    </source>
</evidence>
<organism evidence="2 5">
    <name type="scientific">Halanaerobium congolense</name>
    <dbReference type="NCBI Taxonomy" id="54121"/>
    <lineage>
        <taxon>Bacteria</taxon>
        <taxon>Bacillati</taxon>
        <taxon>Bacillota</taxon>
        <taxon>Clostridia</taxon>
        <taxon>Halanaerobiales</taxon>
        <taxon>Halanaerobiaceae</taxon>
        <taxon>Halanaerobium</taxon>
    </lineage>
</organism>
<reference evidence="2 5" key="2">
    <citation type="submission" date="2016-10" db="EMBL/GenBank/DDBJ databases">
        <authorList>
            <person name="de Groot N.N."/>
        </authorList>
    </citation>
    <scope>NUCLEOTIDE SEQUENCE [LARGE SCALE GENOMIC DNA]</scope>
    <source>
        <strain evidence="2 5">WG7</strain>
    </source>
</reference>
<protein>
    <submittedName>
        <fullName evidence="2">Uncharacterized protein</fullName>
    </submittedName>
</protein>
<dbReference type="RefSeq" id="WP_089717827.1">
    <property type="nucleotide sequence ID" value="NZ_FNEH01000006.1"/>
</dbReference>
<gene>
    <name evidence="1" type="ORF">SAMN04488598_108113</name>
    <name evidence="3" type="ORF">SAMN04515652_106131</name>
    <name evidence="2" type="ORF">SAMN04515654_106130</name>
</gene>
<dbReference type="Proteomes" id="UP000199519">
    <property type="component" value="Unassembled WGS sequence"/>
</dbReference>
<accession>A0A1G8KQK1</accession>
<evidence type="ECO:0000313" key="4">
    <source>
        <dbReference type="Proteomes" id="UP000198612"/>
    </source>
</evidence>
<dbReference type="EMBL" id="FNBJ01000008">
    <property type="protein sequence ID" value="SDF25649.1"/>
    <property type="molecule type" value="Genomic_DNA"/>
</dbReference>
<dbReference type="EMBL" id="FOHG01000006">
    <property type="protein sequence ID" value="SES80532.1"/>
    <property type="molecule type" value="Genomic_DNA"/>
</dbReference>
<evidence type="ECO:0000313" key="3">
    <source>
        <dbReference type="EMBL" id="SES80532.1"/>
    </source>
</evidence>
<name>A0A1G8KQK1_9FIRM</name>
<evidence type="ECO:0000313" key="6">
    <source>
        <dbReference type="Proteomes" id="UP000199519"/>
    </source>
</evidence>
<evidence type="ECO:0000313" key="1">
    <source>
        <dbReference type="EMBL" id="SDF25649.1"/>
    </source>
</evidence>
<proteinExistence type="predicted"/>
<dbReference type="EMBL" id="FNEH01000006">
    <property type="protein sequence ID" value="SDI45745.1"/>
    <property type="molecule type" value="Genomic_DNA"/>
</dbReference>
<keyword evidence="6" id="KW-1185">Reference proteome</keyword>
<sequence length="370" mass="44355">MKKKMIKKEILKSQDDYYRLLLNYKALIGHSTNMAEIAMVIDEIKIFWLKKLEILNYELDTLANINQCFLLSGAVFLNIKENEHYYFKTLGDYHIISDPLLKLDPLFKMSGNKIDINETIDYFQKAYNDTIMLLEKYQSEFLILPIRDVFWENKNEQLELLDTFFWKFISGIFSKEFGDFDEFNKEYETYEEIENGIIESVFENLIYTDSYDSELNLKERIGRYLKNENNMSKLTGQMTETEIFLTITKSLISQIMDILVTCVSNNLIPYIRYEVTFRYLALIMYTFIEDEKLREMLEKTIIFYILHETTEKNEFNNIDFNFYSSKSKDYKLLKKIRNKINELNIDIFKCDTKRVEEIIVNEMSIFLEDI</sequence>
<evidence type="ECO:0000313" key="2">
    <source>
        <dbReference type="EMBL" id="SDI45745.1"/>
    </source>
</evidence>
<reference evidence="4 6" key="1">
    <citation type="submission" date="2016-10" db="EMBL/GenBank/DDBJ databases">
        <authorList>
            <person name="Varghese N."/>
            <person name="Submissions S."/>
        </authorList>
    </citation>
    <scope>NUCLEOTIDE SEQUENCE [LARGE SCALE GENOMIC DNA]</scope>
    <source>
        <strain evidence="1 6">WG2</strain>
        <strain evidence="3 4">WG5</strain>
    </source>
</reference>
<dbReference type="Proteomes" id="UP000198945">
    <property type="component" value="Unassembled WGS sequence"/>
</dbReference>